<organism evidence="2 3">
    <name type="scientific">Candidatus Sungbacteria bacterium RIFCSPHIGHO2_01_FULL_50_25</name>
    <dbReference type="NCBI Taxonomy" id="1802265"/>
    <lineage>
        <taxon>Bacteria</taxon>
        <taxon>Candidatus Sungiibacteriota</taxon>
    </lineage>
</organism>
<dbReference type="InterPro" id="IPR000551">
    <property type="entry name" value="MerR-type_HTH_dom"/>
</dbReference>
<name>A0A1G2K806_9BACT</name>
<dbReference type="Pfam" id="PF00376">
    <property type="entry name" value="MerR"/>
    <property type="match status" value="1"/>
</dbReference>
<sequence length="73" mass="8661">MQISYLTIKDAAKILGVAPLTLRNWDKRGILSAYRNPINNYRVYRKDQIELFLRRIENSKNKRNGRRIDISLV</sequence>
<reference evidence="2 3" key="1">
    <citation type="journal article" date="2016" name="Nat. Commun.">
        <title>Thousands of microbial genomes shed light on interconnected biogeochemical processes in an aquifer system.</title>
        <authorList>
            <person name="Anantharaman K."/>
            <person name="Brown C.T."/>
            <person name="Hug L.A."/>
            <person name="Sharon I."/>
            <person name="Castelle C.J."/>
            <person name="Probst A.J."/>
            <person name="Thomas B.C."/>
            <person name="Singh A."/>
            <person name="Wilkins M.J."/>
            <person name="Karaoz U."/>
            <person name="Brodie E.L."/>
            <person name="Williams K.H."/>
            <person name="Hubbard S.S."/>
            <person name="Banfield J.F."/>
        </authorList>
    </citation>
    <scope>NUCLEOTIDE SEQUENCE [LARGE SCALE GENOMIC DNA]</scope>
</reference>
<dbReference type="InterPro" id="IPR009061">
    <property type="entry name" value="DNA-bd_dom_put_sf"/>
</dbReference>
<dbReference type="SUPFAM" id="SSF46955">
    <property type="entry name" value="Putative DNA-binding domain"/>
    <property type="match status" value="1"/>
</dbReference>
<dbReference type="AlphaFoldDB" id="A0A1G2K806"/>
<dbReference type="Proteomes" id="UP000178574">
    <property type="component" value="Unassembled WGS sequence"/>
</dbReference>
<evidence type="ECO:0000259" key="1">
    <source>
        <dbReference type="PROSITE" id="PS50937"/>
    </source>
</evidence>
<dbReference type="SMART" id="SM00422">
    <property type="entry name" value="HTH_MERR"/>
    <property type="match status" value="1"/>
</dbReference>
<dbReference type="PROSITE" id="PS50937">
    <property type="entry name" value="HTH_MERR_2"/>
    <property type="match status" value="1"/>
</dbReference>
<evidence type="ECO:0000313" key="3">
    <source>
        <dbReference type="Proteomes" id="UP000178574"/>
    </source>
</evidence>
<accession>A0A1G2K806</accession>
<evidence type="ECO:0000313" key="2">
    <source>
        <dbReference type="EMBL" id="OGZ95557.1"/>
    </source>
</evidence>
<protein>
    <recommendedName>
        <fullName evidence="1">HTH merR-type domain-containing protein</fullName>
    </recommendedName>
</protein>
<gene>
    <name evidence="2" type="ORF">A2847_01205</name>
</gene>
<dbReference type="Gene3D" id="1.10.1660.10">
    <property type="match status" value="1"/>
</dbReference>
<dbReference type="GO" id="GO:0003677">
    <property type="term" value="F:DNA binding"/>
    <property type="evidence" value="ECO:0007669"/>
    <property type="project" value="InterPro"/>
</dbReference>
<comment type="caution">
    <text evidence="2">The sequence shown here is derived from an EMBL/GenBank/DDBJ whole genome shotgun (WGS) entry which is preliminary data.</text>
</comment>
<proteinExistence type="predicted"/>
<dbReference type="EMBL" id="MHQD01000031">
    <property type="protein sequence ID" value="OGZ95557.1"/>
    <property type="molecule type" value="Genomic_DNA"/>
</dbReference>
<feature type="domain" description="HTH merR-type" evidence="1">
    <location>
        <begin position="5"/>
        <end position="54"/>
    </location>
</feature>
<dbReference type="CDD" id="cd04762">
    <property type="entry name" value="HTH_MerR-trunc"/>
    <property type="match status" value="1"/>
</dbReference>
<dbReference type="GO" id="GO:0006355">
    <property type="term" value="P:regulation of DNA-templated transcription"/>
    <property type="evidence" value="ECO:0007669"/>
    <property type="project" value="InterPro"/>
</dbReference>